<evidence type="ECO:0000259" key="1">
    <source>
        <dbReference type="Pfam" id="PF07715"/>
    </source>
</evidence>
<evidence type="ECO:0000313" key="2">
    <source>
        <dbReference type="EMBL" id="QEC71508.1"/>
    </source>
</evidence>
<name>A0A5B8VMM9_9BACT</name>
<keyword evidence="2" id="KW-0675">Receptor</keyword>
<dbReference type="KEGG" id="agi:FSB73_07330"/>
<gene>
    <name evidence="2" type="ORF">FSB73_07330</name>
</gene>
<evidence type="ECO:0000313" key="3">
    <source>
        <dbReference type="Proteomes" id="UP000321291"/>
    </source>
</evidence>
<dbReference type="InterPro" id="IPR012910">
    <property type="entry name" value="Plug_dom"/>
</dbReference>
<dbReference type="EMBL" id="CP042434">
    <property type="protein sequence ID" value="QEC71508.1"/>
    <property type="molecule type" value="Genomic_DNA"/>
</dbReference>
<protein>
    <submittedName>
        <fullName evidence="2">TonB-dependent receptor</fullName>
    </submittedName>
</protein>
<keyword evidence="3" id="KW-1185">Reference proteome</keyword>
<dbReference type="Gene3D" id="2.170.130.10">
    <property type="entry name" value="TonB-dependent receptor, plug domain"/>
    <property type="match status" value="1"/>
</dbReference>
<dbReference type="RefSeq" id="WP_146780886.1">
    <property type="nucleotide sequence ID" value="NZ_CP042434.1"/>
</dbReference>
<reference evidence="2 3" key="1">
    <citation type="journal article" date="2017" name="Int. J. Syst. Evol. Microbiol.">
        <title>Arachidicoccus ginsenosidivorans sp. nov., with ginsenoside-converting activity isolated from ginseng cultivating soil.</title>
        <authorList>
            <person name="Siddiqi M.Z."/>
            <person name="Aslam Z."/>
            <person name="Im W.T."/>
        </authorList>
    </citation>
    <scope>NUCLEOTIDE SEQUENCE [LARGE SCALE GENOMIC DNA]</scope>
    <source>
        <strain evidence="2 3">Gsoil 809</strain>
    </source>
</reference>
<dbReference type="Pfam" id="PF07715">
    <property type="entry name" value="Plug"/>
    <property type="match status" value="1"/>
</dbReference>
<dbReference type="InterPro" id="IPR037066">
    <property type="entry name" value="Plug_dom_sf"/>
</dbReference>
<proteinExistence type="predicted"/>
<feature type="domain" description="TonB-dependent receptor plug" evidence="1">
    <location>
        <begin position="151"/>
        <end position="227"/>
    </location>
</feature>
<organism evidence="2 3">
    <name type="scientific">Arachidicoccus ginsenosidivorans</name>
    <dbReference type="NCBI Taxonomy" id="496057"/>
    <lineage>
        <taxon>Bacteria</taxon>
        <taxon>Pseudomonadati</taxon>
        <taxon>Bacteroidota</taxon>
        <taxon>Chitinophagia</taxon>
        <taxon>Chitinophagales</taxon>
        <taxon>Chitinophagaceae</taxon>
        <taxon>Arachidicoccus</taxon>
    </lineage>
</organism>
<sequence>MIKTKAPLTYLFIFSITLVLGSINGTCLYAQKAFTDYDGIILSKSKEPLENVFVHLADKSTGTNTDSHGVFHLRIPVKMPVRVVFKGMNLAGFQKVIFREGKTAGLDTIILVEQQKGLEDVRVTADKKREETGLIAVDASQARVNPSAVGGIEGLLKTFVGSNNELTSQYSVRGGNYDENLVYVNGFEIYRPFLVSSGQQEGLSFINADLTDNVRFYTGGFQAKYGDKLSSVLDVQYQQPEKNGGSAYLSLLEQSLSLKGVSDNQKFTYLVGLRNKTNRNVVKSQATAGNYIPSSSDLQGLFVYRFSPAFRMEFLGDYNKTKFLFYPEQTKLTASVFSPYYVANYGVNIDFEGSERDYYSTGFAGLTGVITPNDHTELKVMASYYQDKEKQSQDIVGAYEFGERDENGNILDDPDNLLGMGVNQSYARNNLHINVFSLQHQGSWKGGAHYLQWGAALQRQMIDSKINQWNYSDSAGYSLPVGGSELDLSSYMNSRDKFNIQRVSGYLQDNVHFGKTSVYTLQYGVRANYNDLNDEFLISPRAGFSFKPGGWKRDVVFKASAGMYAQPAFYREMVTMDGSLNKGIKAQKACRVFWVWIIR</sequence>
<dbReference type="AlphaFoldDB" id="A0A5B8VMM9"/>
<dbReference type="OrthoDB" id="1108759at2"/>
<dbReference type="SUPFAM" id="SSF49464">
    <property type="entry name" value="Carboxypeptidase regulatory domain-like"/>
    <property type="match status" value="1"/>
</dbReference>
<dbReference type="InterPro" id="IPR008969">
    <property type="entry name" value="CarboxyPept-like_regulatory"/>
</dbReference>
<dbReference type="SUPFAM" id="SSF56935">
    <property type="entry name" value="Porins"/>
    <property type="match status" value="1"/>
</dbReference>
<dbReference type="Proteomes" id="UP000321291">
    <property type="component" value="Chromosome"/>
</dbReference>
<accession>A0A5B8VMM9</accession>